<evidence type="ECO:0000313" key="3">
    <source>
        <dbReference type="EMBL" id="TMP56144.1"/>
    </source>
</evidence>
<reference evidence="4 5" key="2">
    <citation type="submission" date="2019-06" db="EMBL/GenBank/DDBJ databases">
        <title>Co-occurence of chitin degradation, pigmentation and bioactivity in marine Pseudoalteromonas.</title>
        <authorList>
            <person name="Sonnenschein E.C."/>
            <person name="Bech P.K."/>
        </authorList>
    </citation>
    <scope>NUCLEOTIDE SEQUENCE [LARGE SCALE GENOMIC DNA]</scope>
    <source>
        <strain evidence="5">S2231</strain>
        <strain evidence="4">S2233</strain>
    </source>
</reference>
<protein>
    <submittedName>
        <fullName evidence="3">Uncharacterized protein</fullName>
    </submittedName>
</protein>
<comment type="caution">
    <text evidence="3">The sequence shown here is derived from an EMBL/GenBank/DDBJ whole genome shotgun (WGS) entry which is preliminary data.</text>
</comment>
<name>A0A5S3XMV2_9GAMM</name>
<organism evidence="3 5">
    <name type="scientific">Pseudoalteromonas citrea</name>
    <dbReference type="NCBI Taxonomy" id="43655"/>
    <lineage>
        <taxon>Bacteria</taxon>
        <taxon>Pseudomonadati</taxon>
        <taxon>Pseudomonadota</taxon>
        <taxon>Gammaproteobacteria</taxon>
        <taxon>Alteromonadales</taxon>
        <taxon>Pseudoalteromonadaceae</taxon>
        <taxon>Pseudoalteromonas</taxon>
    </lineage>
</organism>
<dbReference type="EMBL" id="PNCK01000070">
    <property type="protein sequence ID" value="TMP40656.1"/>
    <property type="molecule type" value="Genomic_DNA"/>
</dbReference>
<dbReference type="Proteomes" id="UP000307706">
    <property type="component" value="Unassembled WGS sequence"/>
</dbReference>
<dbReference type="AlphaFoldDB" id="A0A5S3XMV2"/>
<dbReference type="OrthoDB" id="6308068at2"/>
<evidence type="ECO:0000313" key="5">
    <source>
        <dbReference type="Proteomes" id="UP000307706"/>
    </source>
</evidence>
<evidence type="ECO:0000256" key="1">
    <source>
        <dbReference type="SAM" id="SignalP"/>
    </source>
</evidence>
<dbReference type="RefSeq" id="WP_119859973.1">
    <property type="nucleotide sequence ID" value="NZ_PNCK01000070.1"/>
</dbReference>
<reference evidence="4 5" key="1">
    <citation type="submission" date="2017-12" db="EMBL/GenBank/DDBJ databases">
        <authorList>
            <person name="Paulsen S."/>
            <person name="Gram L.K."/>
        </authorList>
    </citation>
    <scope>NUCLEOTIDE SEQUENCE [LARGE SCALE GENOMIC DNA]</scope>
    <source>
        <strain evidence="3 5">S2231</strain>
        <strain evidence="2 4">S2233</strain>
    </source>
</reference>
<evidence type="ECO:0000313" key="4">
    <source>
        <dbReference type="Proteomes" id="UP000305730"/>
    </source>
</evidence>
<sequence length="419" mass="46615">MKTFLLSKIAVSVIALSAFSANAAPMAHEEKDITSHFSTDTQLKYNLYADNQDSKLVWYVPKEGQIAINGASTATPRPRFSVVSRMSPYGIWAGQEQAVIGGAFDTTGNRGALLKLEQEARSLGWRVSPAPASKSKTRFMLSDIYFTGQGRAQVQCENKTGEFNGIPFTIPECSALNDDGEWIKTDVIASFQATSPSGRSSVSTYIPFQAVTTPTVTYEIRQLMDSGSNWDAHIQATTEWELTTHAKTQVARINIEWARVFEQASTYFAVHFNSCVEAEVQTFFRRLLDNQNGESGITIQYRQPNGTYSDNPTNIEQFDMAVQSLYQSVRDELFVELRDFGQSQLGNVSTEPSGAVFTMRANYEKLIFRRNESRYLTWNPGSKISNALTNMTIQCTKGGFGLPVSWDMDDAACRDIVGQ</sequence>
<gene>
    <name evidence="3" type="ORF">CWB96_15880</name>
    <name evidence="2" type="ORF">CWB97_17455</name>
</gene>
<accession>A0A5S3XMV2</accession>
<keyword evidence="4" id="KW-1185">Reference proteome</keyword>
<dbReference type="Proteomes" id="UP000305730">
    <property type="component" value="Unassembled WGS sequence"/>
</dbReference>
<reference evidence="3" key="3">
    <citation type="submission" date="2019-09" db="EMBL/GenBank/DDBJ databases">
        <title>Co-occurence of chitin degradation, pigmentation and bioactivity in marine Pseudoalteromonas.</title>
        <authorList>
            <person name="Sonnenschein E.C."/>
            <person name="Bech P.K."/>
        </authorList>
    </citation>
    <scope>NUCLEOTIDE SEQUENCE</scope>
    <source>
        <strain evidence="3">S2231</strain>
        <strain evidence="2">S2233</strain>
    </source>
</reference>
<feature type="signal peptide" evidence="1">
    <location>
        <begin position="1"/>
        <end position="23"/>
    </location>
</feature>
<feature type="chain" id="PRO_5024374645" evidence="1">
    <location>
        <begin position="24"/>
        <end position="419"/>
    </location>
</feature>
<evidence type="ECO:0000313" key="2">
    <source>
        <dbReference type="EMBL" id="TMP40656.1"/>
    </source>
</evidence>
<keyword evidence="1" id="KW-0732">Signal</keyword>
<proteinExistence type="predicted"/>
<dbReference type="EMBL" id="PNCL01000089">
    <property type="protein sequence ID" value="TMP56144.1"/>
    <property type="molecule type" value="Genomic_DNA"/>
</dbReference>